<evidence type="ECO:0000256" key="2">
    <source>
        <dbReference type="SAM" id="Phobius"/>
    </source>
</evidence>
<gene>
    <name evidence="3" type="ORF">CYMTET_51880</name>
</gene>
<feature type="transmembrane region" description="Helical" evidence="2">
    <location>
        <begin position="273"/>
        <end position="295"/>
    </location>
</feature>
<dbReference type="Proteomes" id="UP001190700">
    <property type="component" value="Unassembled WGS sequence"/>
</dbReference>
<feature type="region of interest" description="Disordered" evidence="1">
    <location>
        <begin position="112"/>
        <end position="138"/>
    </location>
</feature>
<feature type="compositionally biased region" description="Low complexity" evidence="1">
    <location>
        <begin position="129"/>
        <end position="138"/>
    </location>
</feature>
<evidence type="ECO:0008006" key="5">
    <source>
        <dbReference type="Google" id="ProtNLM"/>
    </source>
</evidence>
<keyword evidence="2" id="KW-1133">Transmembrane helix</keyword>
<sequence length="463" mass="48780">MEGMSGAALFASTHSKEEATMTLRLALQVAEEAHQDGMLNLEEYQSTVEELQTTYHKQLEGVGTKLADVQGASGEREARLLDNDEQSVQSQGLSGFDEIYKASNTERLHNARVAPDQHSEGSASSENGPPASSSPPKLSLSLATLPVQEQPDEVHASLPAENDIAPVVPAAAEALKNRPVETNFTSLSPYVSPRNTGGPPEEVAPNLSAPKDIPTLNPLPVASQTTCCEGIFKRQELNEIFFKIKVACGMEIACVLGLGITLVLLLLEEAAHLSAGIGFLMIIHVLSSAGAMFAAGARSSGGIAIALAFLLVATIGGIAASIDAAEHLASECSMKQSAFHGCSAEACPGLESCLAENEGDGACSRDDLSSADCDCIAPSTELCEAILGKLLLLLALAELIGGGVIFLLASIAFVRLEVNEGMSSFHKTYHAPLMQHVDGMDRQIEFPVMDSTRTMDDPLDARL</sequence>
<keyword evidence="4" id="KW-1185">Reference proteome</keyword>
<comment type="caution">
    <text evidence="3">The sequence shown here is derived from an EMBL/GenBank/DDBJ whole genome shotgun (WGS) entry which is preliminary data.</text>
</comment>
<evidence type="ECO:0000313" key="4">
    <source>
        <dbReference type="Proteomes" id="UP001190700"/>
    </source>
</evidence>
<dbReference type="EMBL" id="LGRX02034335">
    <property type="protein sequence ID" value="KAK3238085.1"/>
    <property type="molecule type" value="Genomic_DNA"/>
</dbReference>
<dbReference type="AlphaFoldDB" id="A0AAE0BLL0"/>
<keyword evidence="2" id="KW-0472">Membrane</keyword>
<feature type="transmembrane region" description="Helical" evidence="2">
    <location>
        <begin position="302"/>
        <end position="322"/>
    </location>
</feature>
<keyword evidence="2" id="KW-0812">Transmembrane</keyword>
<accession>A0AAE0BLL0</accession>
<organism evidence="3 4">
    <name type="scientific">Cymbomonas tetramitiformis</name>
    <dbReference type="NCBI Taxonomy" id="36881"/>
    <lineage>
        <taxon>Eukaryota</taxon>
        <taxon>Viridiplantae</taxon>
        <taxon>Chlorophyta</taxon>
        <taxon>Pyramimonadophyceae</taxon>
        <taxon>Pyramimonadales</taxon>
        <taxon>Pyramimonadaceae</taxon>
        <taxon>Cymbomonas</taxon>
    </lineage>
</organism>
<evidence type="ECO:0000256" key="1">
    <source>
        <dbReference type="SAM" id="MobiDB-lite"/>
    </source>
</evidence>
<proteinExistence type="predicted"/>
<protein>
    <recommendedName>
        <fullName evidence="5">Transmembrane protein</fullName>
    </recommendedName>
</protein>
<name>A0AAE0BLL0_9CHLO</name>
<evidence type="ECO:0000313" key="3">
    <source>
        <dbReference type="EMBL" id="KAK3238085.1"/>
    </source>
</evidence>
<feature type="transmembrane region" description="Helical" evidence="2">
    <location>
        <begin position="390"/>
        <end position="414"/>
    </location>
</feature>
<feature type="transmembrane region" description="Helical" evidence="2">
    <location>
        <begin position="244"/>
        <end position="267"/>
    </location>
</feature>
<reference evidence="3 4" key="1">
    <citation type="journal article" date="2015" name="Genome Biol. Evol.">
        <title>Comparative Genomics of a Bacterivorous Green Alga Reveals Evolutionary Causalities and Consequences of Phago-Mixotrophic Mode of Nutrition.</title>
        <authorList>
            <person name="Burns J.A."/>
            <person name="Paasch A."/>
            <person name="Narechania A."/>
            <person name="Kim E."/>
        </authorList>
    </citation>
    <scope>NUCLEOTIDE SEQUENCE [LARGE SCALE GENOMIC DNA]</scope>
    <source>
        <strain evidence="3 4">PLY_AMNH</strain>
    </source>
</reference>